<keyword evidence="3" id="KW-1185">Reference proteome</keyword>
<feature type="region of interest" description="Disordered" evidence="1">
    <location>
        <begin position="79"/>
        <end position="109"/>
    </location>
</feature>
<gene>
    <name evidence="2" type="ORF">BDV40DRAFT_300535</name>
</gene>
<reference evidence="2 3" key="1">
    <citation type="submission" date="2019-04" db="EMBL/GenBank/DDBJ databases">
        <title>Friends and foes A comparative genomics study of 23 Aspergillus species from section Flavi.</title>
        <authorList>
            <consortium name="DOE Joint Genome Institute"/>
            <person name="Kjaerbolling I."/>
            <person name="Vesth T."/>
            <person name="Frisvad J.C."/>
            <person name="Nybo J.L."/>
            <person name="Theobald S."/>
            <person name="Kildgaard S."/>
            <person name="Isbrandt T."/>
            <person name="Kuo A."/>
            <person name="Sato A."/>
            <person name="Lyhne E.K."/>
            <person name="Kogle M.E."/>
            <person name="Wiebenga A."/>
            <person name="Kun R.S."/>
            <person name="Lubbers R.J."/>
            <person name="Makela M.R."/>
            <person name="Barry K."/>
            <person name="Chovatia M."/>
            <person name="Clum A."/>
            <person name="Daum C."/>
            <person name="Haridas S."/>
            <person name="He G."/>
            <person name="LaButti K."/>
            <person name="Lipzen A."/>
            <person name="Mondo S."/>
            <person name="Riley R."/>
            <person name="Salamov A."/>
            <person name="Simmons B.A."/>
            <person name="Magnuson J.K."/>
            <person name="Henrissat B."/>
            <person name="Mortensen U.H."/>
            <person name="Larsen T.O."/>
            <person name="Devries R.P."/>
            <person name="Grigoriev I.V."/>
            <person name="Machida M."/>
            <person name="Baker S.E."/>
            <person name="Andersen M.R."/>
        </authorList>
    </citation>
    <scope>NUCLEOTIDE SEQUENCE [LARGE SCALE GENOMIC DNA]</scope>
    <source>
        <strain evidence="2 3">CBS 117626</strain>
    </source>
</reference>
<dbReference type="EMBL" id="ML738630">
    <property type="protein sequence ID" value="KAE8162346.1"/>
    <property type="molecule type" value="Genomic_DNA"/>
</dbReference>
<dbReference type="Proteomes" id="UP000326950">
    <property type="component" value="Unassembled WGS sequence"/>
</dbReference>
<organism evidence="2 3">
    <name type="scientific">Aspergillus tamarii</name>
    <dbReference type="NCBI Taxonomy" id="41984"/>
    <lineage>
        <taxon>Eukaryota</taxon>
        <taxon>Fungi</taxon>
        <taxon>Dikarya</taxon>
        <taxon>Ascomycota</taxon>
        <taxon>Pezizomycotina</taxon>
        <taxon>Eurotiomycetes</taxon>
        <taxon>Eurotiomycetidae</taxon>
        <taxon>Eurotiales</taxon>
        <taxon>Aspergillaceae</taxon>
        <taxon>Aspergillus</taxon>
        <taxon>Aspergillus subgen. Circumdati</taxon>
    </lineage>
</organism>
<protein>
    <submittedName>
        <fullName evidence="2">Uncharacterized protein</fullName>
    </submittedName>
</protein>
<evidence type="ECO:0000256" key="1">
    <source>
        <dbReference type="SAM" id="MobiDB-lite"/>
    </source>
</evidence>
<name>A0A5N6UUL8_ASPTM</name>
<evidence type="ECO:0000313" key="2">
    <source>
        <dbReference type="EMBL" id="KAE8162346.1"/>
    </source>
</evidence>
<dbReference type="AlphaFoldDB" id="A0A5N6UUL8"/>
<proteinExistence type="predicted"/>
<accession>A0A5N6UUL8</accession>
<dbReference type="OrthoDB" id="5337308at2759"/>
<evidence type="ECO:0000313" key="3">
    <source>
        <dbReference type="Proteomes" id="UP000326950"/>
    </source>
</evidence>
<sequence>MSQYWTSKPYAVGNSGTTESLEVLGDTLSALGLPTKPPPNKGEIWEQDREWEEDDINKARCYQGYIWFVSKRDEPSEGFHDCGGELSPWEQTKGDKHSPNSDGQRQPPITKWSDVTFLAWERLARTPKEAQKIKYMFRFHIVNDLTITTIDTALQRKGEKIEEWPGTTFDMTTDEGKAILATPNGAGVAWWLIDHKSQLGVKTVKSVTVFKGRGIGKDWYNAVFEIEPSSVKGKGKGKAG</sequence>